<feature type="domain" description="AAA+ ATPase" evidence="13">
    <location>
        <begin position="1052"/>
        <end position="1191"/>
    </location>
</feature>
<dbReference type="InterPro" id="IPR027417">
    <property type="entry name" value="P-loop_NTPase"/>
</dbReference>
<dbReference type="InterPro" id="IPR047533">
    <property type="entry name" value="RecA-like_PEX6_r2"/>
</dbReference>
<dbReference type="GO" id="GO:0005778">
    <property type="term" value="C:peroxisomal membrane"/>
    <property type="evidence" value="ECO:0007669"/>
    <property type="project" value="UniProtKB-SubCell"/>
</dbReference>
<feature type="region of interest" description="Disordered" evidence="12">
    <location>
        <begin position="1313"/>
        <end position="1411"/>
    </location>
</feature>
<dbReference type="InterPro" id="IPR056995">
    <property type="entry name" value="PEX6_4th_dom"/>
</dbReference>
<dbReference type="SUPFAM" id="SSF52540">
    <property type="entry name" value="P-loop containing nucleoside triphosphate hydrolases"/>
    <property type="match status" value="2"/>
</dbReference>
<protein>
    <recommendedName>
        <fullName evidence="8">Peroxisomal ATPase PEX6</fullName>
    </recommendedName>
    <alternativeName>
        <fullName evidence="9">Peroxin-6</fullName>
    </alternativeName>
</protein>
<organism evidence="14 15">
    <name type="scientific">Lentithecium fluviatile CBS 122367</name>
    <dbReference type="NCBI Taxonomy" id="1168545"/>
    <lineage>
        <taxon>Eukaryota</taxon>
        <taxon>Fungi</taxon>
        <taxon>Dikarya</taxon>
        <taxon>Ascomycota</taxon>
        <taxon>Pezizomycotina</taxon>
        <taxon>Dothideomycetes</taxon>
        <taxon>Pleosporomycetidae</taxon>
        <taxon>Pleosporales</taxon>
        <taxon>Massarineae</taxon>
        <taxon>Lentitheciaceae</taxon>
        <taxon>Lentithecium</taxon>
    </lineage>
</organism>
<keyword evidence="4" id="KW-0378">Hydrolase</keyword>
<dbReference type="OrthoDB" id="5553750at2759"/>
<evidence type="ECO:0000256" key="7">
    <source>
        <dbReference type="ARBA" id="ARBA00034691"/>
    </source>
</evidence>
<evidence type="ECO:0000256" key="12">
    <source>
        <dbReference type="SAM" id="MobiDB-lite"/>
    </source>
</evidence>
<dbReference type="SMART" id="SM00382">
    <property type="entry name" value="AAA"/>
    <property type="match status" value="2"/>
</dbReference>
<evidence type="ECO:0000259" key="13">
    <source>
        <dbReference type="SMART" id="SM00382"/>
    </source>
</evidence>
<evidence type="ECO:0000256" key="8">
    <source>
        <dbReference type="ARBA" id="ARBA00034811"/>
    </source>
</evidence>
<evidence type="ECO:0000256" key="5">
    <source>
        <dbReference type="ARBA" id="ARBA00022840"/>
    </source>
</evidence>
<dbReference type="PANTHER" id="PTHR23077:SF9">
    <property type="entry name" value="PEROXISOMAL ATPASE PEX6"/>
    <property type="match status" value="1"/>
</dbReference>
<evidence type="ECO:0000256" key="10">
    <source>
        <dbReference type="ARBA" id="ARBA00048778"/>
    </source>
</evidence>
<dbReference type="GO" id="GO:0016887">
    <property type="term" value="F:ATP hydrolysis activity"/>
    <property type="evidence" value="ECO:0007669"/>
    <property type="project" value="InterPro"/>
</dbReference>
<dbReference type="Gene3D" id="1.10.8.60">
    <property type="match status" value="2"/>
</dbReference>
<dbReference type="GO" id="GO:0005829">
    <property type="term" value="C:cytosol"/>
    <property type="evidence" value="ECO:0007669"/>
    <property type="project" value="TreeGrafter"/>
</dbReference>
<evidence type="ECO:0000256" key="1">
    <source>
        <dbReference type="ARBA" id="ARBA00006914"/>
    </source>
</evidence>
<dbReference type="EMBL" id="MU005587">
    <property type="protein sequence ID" value="KAF2682385.1"/>
    <property type="molecule type" value="Genomic_DNA"/>
</dbReference>
<dbReference type="PANTHER" id="PTHR23077">
    <property type="entry name" value="AAA-FAMILY ATPASE"/>
    <property type="match status" value="1"/>
</dbReference>
<keyword evidence="3" id="KW-0547">Nucleotide-binding</keyword>
<dbReference type="FunFam" id="1.10.8.60:FF:000108">
    <property type="entry name" value="Peroxisomal biogenesis factor 6"/>
    <property type="match status" value="1"/>
</dbReference>
<dbReference type="Pfam" id="PF23315">
    <property type="entry name" value="PEX6_4th"/>
    <property type="match status" value="1"/>
</dbReference>
<evidence type="ECO:0000256" key="3">
    <source>
        <dbReference type="ARBA" id="ARBA00022741"/>
    </source>
</evidence>
<evidence type="ECO:0000256" key="9">
    <source>
        <dbReference type="ARBA" id="ARBA00034920"/>
    </source>
</evidence>
<dbReference type="Pfam" id="PF00004">
    <property type="entry name" value="AAA"/>
    <property type="match status" value="2"/>
</dbReference>
<keyword evidence="2" id="KW-0962">Peroxisome biogenesis</keyword>
<feature type="domain" description="AAA+ ATPase" evidence="13">
    <location>
        <begin position="774"/>
        <end position="901"/>
    </location>
</feature>
<gene>
    <name evidence="14" type="ORF">K458DRAFT_341949</name>
</gene>
<dbReference type="Proteomes" id="UP000799291">
    <property type="component" value="Unassembled WGS sequence"/>
</dbReference>
<name>A0A6G1IWA0_9PLEO</name>
<evidence type="ECO:0000256" key="11">
    <source>
        <dbReference type="ARBA" id="ARBA00062700"/>
    </source>
</evidence>
<feature type="compositionally biased region" description="Gly residues" evidence="12">
    <location>
        <begin position="1363"/>
        <end position="1372"/>
    </location>
</feature>
<dbReference type="InterPro" id="IPR003960">
    <property type="entry name" value="ATPase_AAA_CS"/>
</dbReference>
<comment type="subunit">
    <text evidence="11">Interacts with PEX1; forming the PEX1-PEX6 AAA ATPase complex, which is composed of a heterohexamer formed by a trimer of PEX1-PEX6 dimers.</text>
</comment>
<evidence type="ECO:0000256" key="4">
    <source>
        <dbReference type="ARBA" id="ARBA00022801"/>
    </source>
</evidence>
<dbReference type="InterPro" id="IPR003959">
    <property type="entry name" value="ATPase_AAA_core"/>
</dbReference>
<comment type="catalytic activity">
    <reaction evidence="10">
        <text>ATP + H2O = ADP + phosphate + H(+)</text>
        <dbReference type="Rhea" id="RHEA:13065"/>
        <dbReference type="ChEBI" id="CHEBI:15377"/>
        <dbReference type="ChEBI" id="CHEBI:15378"/>
        <dbReference type="ChEBI" id="CHEBI:30616"/>
        <dbReference type="ChEBI" id="CHEBI:43474"/>
        <dbReference type="ChEBI" id="CHEBI:456216"/>
    </reaction>
    <physiologicalReaction direction="left-to-right" evidence="10">
        <dbReference type="Rhea" id="RHEA:13066"/>
    </physiologicalReaction>
</comment>
<dbReference type="InterPro" id="IPR050168">
    <property type="entry name" value="AAA_ATPase_domain"/>
</dbReference>
<dbReference type="PROSITE" id="PS00674">
    <property type="entry name" value="AAA"/>
    <property type="match status" value="1"/>
</dbReference>
<keyword evidence="15" id="KW-1185">Reference proteome</keyword>
<reference evidence="14" key="1">
    <citation type="journal article" date="2020" name="Stud. Mycol.">
        <title>101 Dothideomycetes genomes: a test case for predicting lifestyles and emergence of pathogens.</title>
        <authorList>
            <person name="Haridas S."/>
            <person name="Albert R."/>
            <person name="Binder M."/>
            <person name="Bloem J."/>
            <person name="Labutti K."/>
            <person name="Salamov A."/>
            <person name="Andreopoulos B."/>
            <person name="Baker S."/>
            <person name="Barry K."/>
            <person name="Bills G."/>
            <person name="Bluhm B."/>
            <person name="Cannon C."/>
            <person name="Castanera R."/>
            <person name="Culley D."/>
            <person name="Daum C."/>
            <person name="Ezra D."/>
            <person name="Gonzalez J."/>
            <person name="Henrissat B."/>
            <person name="Kuo A."/>
            <person name="Liang C."/>
            <person name="Lipzen A."/>
            <person name="Lutzoni F."/>
            <person name="Magnuson J."/>
            <person name="Mondo S."/>
            <person name="Nolan M."/>
            <person name="Ohm R."/>
            <person name="Pangilinan J."/>
            <person name="Park H.-J."/>
            <person name="Ramirez L."/>
            <person name="Alfaro M."/>
            <person name="Sun H."/>
            <person name="Tritt A."/>
            <person name="Yoshinaga Y."/>
            <person name="Zwiers L.-H."/>
            <person name="Turgeon B."/>
            <person name="Goodwin S."/>
            <person name="Spatafora J."/>
            <person name="Crous P."/>
            <person name="Grigoriev I."/>
        </authorList>
    </citation>
    <scope>NUCLEOTIDE SEQUENCE</scope>
    <source>
        <strain evidence="14">CBS 122367</strain>
    </source>
</reference>
<feature type="compositionally biased region" description="Basic and acidic residues" evidence="12">
    <location>
        <begin position="1333"/>
        <end position="1343"/>
    </location>
</feature>
<dbReference type="CDD" id="cd19527">
    <property type="entry name" value="RecA-like_PEX6_r2"/>
    <property type="match status" value="1"/>
</dbReference>
<sequence>MEVQNGAIHPRKRRRRRRLDRPAISARILLDDRMKGEVGVLSEDLFADLFPWATSTDEKSTRYVAITPWLPSSIVAVQNVPWTILPVRAADKDGSSATRPHSSLQVPAAALALQSFSQTLHSLAPNKTQRRDTPIEIRVYDAVPVGLQTVYVNLDTEALRKLDDVHAKFGGGFGSTRPNGAAKGPKDRFLKANGLAGKKGNDVHHAVQEQVWRDAVRSALRAPTVIHTGDLLPLPLPAHPITHVPPPPAKITACEPVSQGLLLPSTRIVVLQSHRASKPAPVLPPAKPAQIPNGFGDDESEDTSNEQFYSAAEDRGPSQNNSPPGEESADALESEMSGSDAGDLSDDLEDIISLNAPMLPPQSSGVLSSYTSATPRPGNFHTNGIATPGSVFSSFTATTARGPSSKSKVFKALGLLQSIPDELVHPKPGTDDDEEARIFVDTNTLVKVGCFSGDWVKVEAAPEPSNHPLFGLGAFGGEHQDNAEWRPLRIYGLPEAMTKKVARYPVNKSDDQDRRFSFSGLPPASASSQAYLSPILLANMGGPTHLRITTLAPHQSSHLPRSAIQKPRLTSSSLPPSAKEVTLLKLSTPLSSERLLQPSLFAALKEHFEQKRRIVKTGDLIGVAIDESLGRAVFQTTSTEEDVGSDELLSKSRKSAGESFDSYSPKVVAWFKIGNVTTNAPRDSDEPDIWGGVGVVDAASTKMEMNGSEQGKTPAPLSSAWQYYIGAKRIPAGPNQKSLAIEELPKPYISPLRRRLRELILAATSPRAIHLGLPPIAVLITSTQRGIGKATVATKACEDLGLHTFTIDAFDVLSEGGAGGGDLKTEGFLKARAERALTCGAEFTALLLKHIDALNADRMNTALKEILADSRVLIATTTDIDKVPEGIRGLFTHEMDMTAPDEGEREGILRSVVEDAGIRLSPDVDLSNVAIKTAALVAGDLVDVVDRALVAKRNRIEALAKAASRDLPSVGAVTVRDIELAGGHFSHSLTKADLDGAVEAARKNFADSIGAPKIPNVGWSDVGGLTHVKDAVMETIQLPLARPELFAKGMKKRSGILFYGPPGTGKTLLAKAIATEFSLNFFSVKGPELLNMYIGESEANVRRVFQRARDARPCVVFFDELDSVAPKRGNQGDSGGVMDRIVSQLLAELDGMSDGGEGVFVIGATNRPDLLDQALLRPGRFDKMLYLGVSDTHEKQQTILEALTRKFTLHPDLSLKRVASGLPFTYTGADMYALCSDAMLKAITRQAGAVDEKVKAYNATHSPPITIAYFFDHFATEEDTAVMVTEQDFIDAHRELVPSVSADELGHYERVRRTFEGSGKKEDKAPQGTPRSSEGKAKAAVRQDDEENYVVWTENIDLNGSAGDSGSGGSGKGKGKGKGKAPVYVHTSKNSVDIAEGGFGDAARDDEELYS</sequence>
<feature type="compositionally biased region" description="Basic and acidic residues" evidence="12">
    <location>
        <begin position="1313"/>
        <end position="1325"/>
    </location>
</feature>
<dbReference type="InterPro" id="IPR003593">
    <property type="entry name" value="AAA+_ATPase"/>
</dbReference>
<accession>A0A6G1IWA0</accession>
<dbReference type="FunFam" id="1.10.8.60:FF:000039">
    <property type="entry name" value="peroxisome biogenesis factor 6"/>
    <property type="match status" value="1"/>
</dbReference>
<dbReference type="GO" id="GO:0016558">
    <property type="term" value="P:protein import into peroxisome matrix"/>
    <property type="evidence" value="ECO:0007669"/>
    <property type="project" value="TreeGrafter"/>
</dbReference>
<dbReference type="GO" id="GO:0005524">
    <property type="term" value="F:ATP binding"/>
    <property type="evidence" value="ECO:0007669"/>
    <property type="project" value="UniProtKB-KW"/>
</dbReference>
<dbReference type="FunFam" id="3.40.50.300:FF:000109">
    <property type="entry name" value="Peroxisomal biogenesis factor 6"/>
    <property type="match status" value="1"/>
</dbReference>
<evidence type="ECO:0000256" key="2">
    <source>
        <dbReference type="ARBA" id="ARBA00022593"/>
    </source>
</evidence>
<comment type="subcellular location">
    <subcellularLocation>
        <location evidence="7">Peroxisome membrane</location>
        <topology evidence="7">Peripheral membrane protein</topology>
        <orientation evidence="7">Cytoplasmic side</orientation>
    </subcellularLocation>
</comment>
<feature type="region of interest" description="Disordered" evidence="12">
    <location>
        <begin position="276"/>
        <end position="346"/>
    </location>
</feature>
<evidence type="ECO:0000256" key="6">
    <source>
        <dbReference type="ARBA" id="ARBA00023136"/>
    </source>
</evidence>
<keyword evidence="5" id="KW-0067">ATP-binding</keyword>
<evidence type="ECO:0000313" key="14">
    <source>
        <dbReference type="EMBL" id="KAF2682385.1"/>
    </source>
</evidence>
<dbReference type="Gene3D" id="3.40.50.300">
    <property type="entry name" value="P-loop containing nucleotide triphosphate hydrolases"/>
    <property type="match status" value="2"/>
</dbReference>
<keyword evidence="6" id="KW-0472">Membrane</keyword>
<dbReference type="Pfam" id="PF23120">
    <property type="entry name" value="PEX6_N"/>
    <property type="match status" value="1"/>
</dbReference>
<proteinExistence type="inferred from homology"/>
<comment type="similarity">
    <text evidence="1">Belongs to the AAA ATPase family.</text>
</comment>
<evidence type="ECO:0000313" key="15">
    <source>
        <dbReference type="Proteomes" id="UP000799291"/>
    </source>
</evidence>